<dbReference type="EMBL" id="JAUTDP010000004">
    <property type="protein sequence ID" value="KAK3400280.1"/>
    <property type="molecule type" value="Genomic_DNA"/>
</dbReference>
<proteinExistence type="predicted"/>
<feature type="compositionally biased region" description="Low complexity" evidence="1">
    <location>
        <begin position="50"/>
        <end position="64"/>
    </location>
</feature>
<feature type="region of interest" description="Disordered" evidence="1">
    <location>
        <begin position="1"/>
        <end position="101"/>
    </location>
</feature>
<keyword evidence="3" id="KW-1185">Reference proteome</keyword>
<accession>A0AAE0PHY7</accession>
<evidence type="ECO:0000256" key="1">
    <source>
        <dbReference type="SAM" id="MobiDB-lite"/>
    </source>
</evidence>
<gene>
    <name evidence="2" type="ORF">B0T20DRAFT_391805</name>
</gene>
<feature type="compositionally biased region" description="Polar residues" evidence="1">
    <location>
        <begin position="80"/>
        <end position="101"/>
    </location>
</feature>
<dbReference type="Proteomes" id="UP001281003">
    <property type="component" value="Unassembled WGS sequence"/>
</dbReference>
<comment type="caution">
    <text evidence="2">The sequence shown here is derived from an EMBL/GenBank/DDBJ whole genome shotgun (WGS) entry which is preliminary data.</text>
</comment>
<organism evidence="2 3">
    <name type="scientific">Sordaria brevicollis</name>
    <dbReference type="NCBI Taxonomy" id="83679"/>
    <lineage>
        <taxon>Eukaryota</taxon>
        <taxon>Fungi</taxon>
        <taxon>Dikarya</taxon>
        <taxon>Ascomycota</taxon>
        <taxon>Pezizomycotina</taxon>
        <taxon>Sordariomycetes</taxon>
        <taxon>Sordariomycetidae</taxon>
        <taxon>Sordariales</taxon>
        <taxon>Sordariaceae</taxon>
        <taxon>Sordaria</taxon>
    </lineage>
</organism>
<feature type="region of interest" description="Disordered" evidence="1">
    <location>
        <begin position="286"/>
        <end position="324"/>
    </location>
</feature>
<sequence length="624" mass="66831">MNPTLTEEAIPVDTATHDQKPVTKSASPHLPAFEPDVKKALSNKESAAQPSLPTSSSNTNTLSSAPITQSITPDLVPHMSSKTDPKQPTTTSPDSVLAKTQTATSKPKIIILHHDTVIDGRRIIVQTIQNCFAAILGTNAPQPTDTAILNAFAHNATLVDALGQLGAFKNLDKLASSSAAGGTGAAAISQVDITKDKSNPNSSKTIKGKGKDKEVTAVPNTPPTQEEKQYEYQHAVALWTHAYLHYTHEFLREFEIYADLEPLKEQMKQQGVFVVILIAQDGLEPSVPEQVSNSEDGEDNDKDGKKQKQQQPAKPAKQPAKGATTITELMRRMGVTAPGKGSRGYGADGRQASASGVVVVDGIYACGIIGREVVRVWKEEILPGFASAQLVKKAKPNNGKGKSKADGKKNAEKDTEVITYPTMQKHEVIFVCSSKQYLGLARAIGATACWVARCEDKGKMIEKHADIVVEDLEKLSRLIISTISESKNGDDKGDQAAPVVDASHSDKKGEAGTTDTKNQAPKSKKAAPEKEDIEMPDAEIPAETSIEQDIGDKMSSPKATKPIKTEPIDDDVGVATSTRISPSTKSPATGTGKKRAREDDDLEEWLPVEIAAEHVPVVDLTEDA</sequence>
<reference evidence="2" key="1">
    <citation type="journal article" date="2023" name="Mol. Phylogenet. Evol.">
        <title>Genome-scale phylogeny and comparative genomics of the fungal order Sordariales.</title>
        <authorList>
            <person name="Hensen N."/>
            <person name="Bonometti L."/>
            <person name="Westerberg I."/>
            <person name="Brannstrom I.O."/>
            <person name="Guillou S."/>
            <person name="Cros-Aarteil S."/>
            <person name="Calhoun S."/>
            <person name="Haridas S."/>
            <person name="Kuo A."/>
            <person name="Mondo S."/>
            <person name="Pangilinan J."/>
            <person name="Riley R."/>
            <person name="LaButti K."/>
            <person name="Andreopoulos B."/>
            <person name="Lipzen A."/>
            <person name="Chen C."/>
            <person name="Yan M."/>
            <person name="Daum C."/>
            <person name="Ng V."/>
            <person name="Clum A."/>
            <person name="Steindorff A."/>
            <person name="Ohm R.A."/>
            <person name="Martin F."/>
            <person name="Silar P."/>
            <person name="Natvig D.O."/>
            <person name="Lalanne C."/>
            <person name="Gautier V."/>
            <person name="Ament-Velasquez S.L."/>
            <person name="Kruys A."/>
            <person name="Hutchinson M.I."/>
            <person name="Powell A.J."/>
            <person name="Barry K."/>
            <person name="Miller A.N."/>
            <person name="Grigoriev I.V."/>
            <person name="Debuchy R."/>
            <person name="Gladieux P."/>
            <person name="Hiltunen Thoren M."/>
            <person name="Johannesson H."/>
        </authorList>
    </citation>
    <scope>NUCLEOTIDE SEQUENCE</scope>
    <source>
        <strain evidence="2">FGSC 1904</strain>
    </source>
</reference>
<feature type="region of interest" description="Disordered" evidence="1">
    <location>
        <begin position="196"/>
        <end position="228"/>
    </location>
</feature>
<feature type="region of interest" description="Disordered" evidence="1">
    <location>
        <begin position="485"/>
        <end position="601"/>
    </location>
</feature>
<dbReference type="AlphaFoldDB" id="A0AAE0PHY7"/>
<evidence type="ECO:0000313" key="2">
    <source>
        <dbReference type="EMBL" id="KAK3400280.1"/>
    </source>
</evidence>
<evidence type="ECO:0000313" key="3">
    <source>
        <dbReference type="Proteomes" id="UP001281003"/>
    </source>
</evidence>
<protein>
    <submittedName>
        <fullName evidence="2">Uncharacterized protein</fullName>
    </submittedName>
</protein>
<feature type="compositionally biased region" description="Polar residues" evidence="1">
    <location>
        <begin position="575"/>
        <end position="589"/>
    </location>
</feature>
<name>A0AAE0PHY7_SORBR</name>
<feature type="compositionally biased region" description="Low complexity" evidence="1">
    <location>
        <begin position="309"/>
        <end position="321"/>
    </location>
</feature>
<reference evidence="2" key="2">
    <citation type="submission" date="2023-07" db="EMBL/GenBank/DDBJ databases">
        <authorList>
            <consortium name="Lawrence Berkeley National Laboratory"/>
            <person name="Haridas S."/>
            <person name="Hensen N."/>
            <person name="Bonometti L."/>
            <person name="Westerberg I."/>
            <person name="Brannstrom I.O."/>
            <person name="Guillou S."/>
            <person name="Cros-Aarteil S."/>
            <person name="Calhoun S."/>
            <person name="Kuo A."/>
            <person name="Mondo S."/>
            <person name="Pangilinan J."/>
            <person name="Riley R."/>
            <person name="LaButti K."/>
            <person name="Andreopoulos B."/>
            <person name="Lipzen A."/>
            <person name="Chen C."/>
            <person name="Yanf M."/>
            <person name="Daum C."/>
            <person name="Ng V."/>
            <person name="Clum A."/>
            <person name="Steindorff A."/>
            <person name="Ohm R."/>
            <person name="Martin F."/>
            <person name="Silar P."/>
            <person name="Natvig D."/>
            <person name="Lalanne C."/>
            <person name="Gautier V."/>
            <person name="Ament-velasquez S.L."/>
            <person name="Kruys A."/>
            <person name="Hutchinson M.I."/>
            <person name="Powell A.J."/>
            <person name="Barry K."/>
            <person name="Miller A.N."/>
            <person name="Grigoriev I.V."/>
            <person name="Debuchy R."/>
            <person name="Gladieux P."/>
            <person name="Thoren M.H."/>
            <person name="Johannesson H."/>
        </authorList>
    </citation>
    <scope>NUCLEOTIDE SEQUENCE</scope>
    <source>
        <strain evidence="2">FGSC 1904</strain>
    </source>
</reference>